<feature type="transmembrane region" description="Helical" evidence="8">
    <location>
        <begin position="556"/>
        <end position="577"/>
    </location>
</feature>
<dbReference type="EMBL" id="CP117812">
    <property type="protein sequence ID" value="WDE99266.1"/>
    <property type="molecule type" value="Genomic_DNA"/>
</dbReference>
<name>A0ABY7W2P4_9BACT</name>
<evidence type="ECO:0000256" key="3">
    <source>
        <dbReference type="ARBA" id="ARBA00022448"/>
    </source>
</evidence>
<dbReference type="RefSeq" id="WP_274154126.1">
    <property type="nucleotide sequence ID" value="NZ_CP117812.1"/>
</dbReference>
<evidence type="ECO:0000256" key="6">
    <source>
        <dbReference type="ARBA" id="ARBA00022989"/>
    </source>
</evidence>
<dbReference type="CDD" id="cd06261">
    <property type="entry name" value="TM_PBP2"/>
    <property type="match status" value="1"/>
</dbReference>
<keyword evidence="11" id="KW-1185">Reference proteome</keyword>
<dbReference type="PANTHER" id="PTHR43744:SF8">
    <property type="entry name" value="SN-GLYCEROL-3-PHOSPHATE TRANSPORT SYSTEM PERMEASE PROTEIN UGPE"/>
    <property type="match status" value="1"/>
</dbReference>
<evidence type="ECO:0000256" key="1">
    <source>
        <dbReference type="ARBA" id="ARBA00004651"/>
    </source>
</evidence>
<gene>
    <name evidence="10" type="ORF">PQO03_15630</name>
</gene>
<keyword evidence="7 8" id="KW-0472">Membrane</keyword>
<keyword evidence="4" id="KW-1003">Cell membrane</keyword>
<keyword evidence="3 8" id="KW-0813">Transport</keyword>
<reference evidence="10 11" key="1">
    <citation type="submission" date="2023-02" db="EMBL/GenBank/DDBJ databases">
        <title>Genome sequence of Lentisphaera profundi SAORIC-696.</title>
        <authorList>
            <person name="Kim e."/>
            <person name="Cho J.-C."/>
            <person name="Choi A."/>
            <person name="Kang I."/>
        </authorList>
    </citation>
    <scope>NUCLEOTIDE SEQUENCE [LARGE SCALE GENOMIC DNA]</scope>
    <source>
        <strain evidence="10 11">SAORIC-696</strain>
    </source>
</reference>
<evidence type="ECO:0000313" key="11">
    <source>
        <dbReference type="Proteomes" id="UP001214250"/>
    </source>
</evidence>
<evidence type="ECO:0000313" key="10">
    <source>
        <dbReference type="EMBL" id="WDE99266.1"/>
    </source>
</evidence>
<dbReference type="InterPro" id="IPR000515">
    <property type="entry name" value="MetI-like"/>
</dbReference>
<evidence type="ECO:0000256" key="5">
    <source>
        <dbReference type="ARBA" id="ARBA00022692"/>
    </source>
</evidence>
<dbReference type="PANTHER" id="PTHR43744">
    <property type="entry name" value="ABC TRANSPORTER PERMEASE PROTEIN MG189-RELATED-RELATED"/>
    <property type="match status" value="1"/>
</dbReference>
<sequence>MIVPFLLMFSGSMKGQYNSSRLNLVPQYLYDDLELYRTWCESKYTKIDNYNASNEIPYMSFSELEVLAAEKEKELLKQYKSYLNENVGSIYNSRLGHVNASNKNLPELGLEFIRHLDDNFGGLNKTNQALKLNMPNWQSLAGAVIQQNFFSKSFTANDSALMTELIEFKQQANQADLFYPSVDGQFRSQMILPFTGTDLEEISKMTGLEIKAIHELHLSHTQGNDWYNKQRSSFIRQFLNPRYIDLKKTATQKINYQDFIKNNFLGDINTAQKVFPHLSSFEEIELITQMPNNSQEAVLYGAYIERSADFDSLLLRGPQRGFQGFLLDEYGDLKSINKALKRDFNSIHEIYIPQSSLDYNYVLENKTKLRWDLASINIRFVFNYLTQQGRAAWVTLVFCLLTIISSLIVNPLAAYALSRYQLPSTYKILMFFMATMAFPVAVTQIPSFLLLKDLGLLNTFWALVLPTMANGYSIFILKGFFDSLPKELYEAASIDGAGEFRMFWQITLNLSKPVLALIALNSFTAAYGNFMYALLICQDESMWTIMVYLFKLQTEASQAVIYASLVVAGIPTLIIFLSCQKVIMKGIVIPSEK</sequence>
<keyword evidence="6 8" id="KW-1133">Transmembrane helix</keyword>
<dbReference type="Gene3D" id="1.10.3720.10">
    <property type="entry name" value="MetI-like"/>
    <property type="match status" value="1"/>
</dbReference>
<evidence type="ECO:0000256" key="7">
    <source>
        <dbReference type="ARBA" id="ARBA00023136"/>
    </source>
</evidence>
<dbReference type="Pfam" id="PF00528">
    <property type="entry name" value="BPD_transp_1"/>
    <property type="match status" value="1"/>
</dbReference>
<dbReference type="SUPFAM" id="SSF161098">
    <property type="entry name" value="MetI-like"/>
    <property type="match status" value="1"/>
</dbReference>
<feature type="transmembrane region" description="Helical" evidence="8">
    <location>
        <begin position="456"/>
        <end position="477"/>
    </location>
</feature>
<evidence type="ECO:0000256" key="2">
    <source>
        <dbReference type="ARBA" id="ARBA00020515"/>
    </source>
</evidence>
<keyword evidence="5 8" id="KW-0812">Transmembrane</keyword>
<feature type="transmembrane region" description="Helical" evidence="8">
    <location>
        <begin position="391"/>
        <end position="417"/>
    </location>
</feature>
<organism evidence="10 11">
    <name type="scientific">Lentisphaera profundi</name>
    <dbReference type="NCBI Taxonomy" id="1658616"/>
    <lineage>
        <taxon>Bacteria</taxon>
        <taxon>Pseudomonadati</taxon>
        <taxon>Lentisphaerota</taxon>
        <taxon>Lentisphaeria</taxon>
        <taxon>Lentisphaerales</taxon>
        <taxon>Lentisphaeraceae</taxon>
        <taxon>Lentisphaera</taxon>
    </lineage>
</organism>
<accession>A0ABY7W2P4</accession>
<comment type="similarity">
    <text evidence="8">Belongs to the binding-protein-dependent transport system permease family.</text>
</comment>
<evidence type="ECO:0000256" key="8">
    <source>
        <dbReference type="RuleBase" id="RU363032"/>
    </source>
</evidence>
<comment type="subcellular location">
    <subcellularLocation>
        <location evidence="1 8">Cell membrane</location>
        <topology evidence="1 8">Multi-pass membrane protein</topology>
    </subcellularLocation>
</comment>
<feature type="transmembrane region" description="Helical" evidence="8">
    <location>
        <begin position="514"/>
        <end position="536"/>
    </location>
</feature>
<feature type="transmembrane region" description="Helical" evidence="8">
    <location>
        <begin position="429"/>
        <end position="450"/>
    </location>
</feature>
<proteinExistence type="inferred from homology"/>
<feature type="domain" description="ABC transmembrane type-1" evidence="9">
    <location>
        <begin position="392"/>
        <end position="578"/>
    </location>
</feature>
<protein>
    <recommendedName>
        <fullName evidence="2">sn-glycerol-3-phosphate transport system permease protein UgpE</fullName>
    </recommendedName>
</protein>
<dbReference type="PROSITE" id="PS50928">
    <property type="entry name" value="ABC_TM1"/>
    <property type="match status" value="1"/>
</dbReference>
<evidence type="ECO:0000259" key="9">
    <source>
        <dbReference type="PROSITE" id="PS50928"/>
    </source>
</evidence>
<dbReference type="InterPro" id="IPR035906">
    <property type="entry name" value="MetI-like_sf"/>
</dbReference>
<evidence type="ECO:0000256" key="4">
    <source>
        <dbReference type="ARBA" id="ARBA00022475"/>
    </source>
</evidence>
<dbReference type="Proteomes" id="UP001214250">
    <property type="component" value="Chromosome 2"/>
</dbReference>